<name>A0A0G4KI18_VERLO</name>
<reference evidence="2" key="1">
    <citation type="submission" date="2015-05" db="EMBL/GenBank/DDBJ databases">
        <authorList>
            <person name="Fogelqvist Johan"/>
        </authorList>
    </citation>
    <scope>NUCLEOTIDE SEQUENCE [LARGE SCALE GENOMIC DNA]</scope>
</reference>
<evidence type="ECO:0000313" key="1">
    <source>
        <dbReference type="EMBL" id="CRJ99590.1"/>
    </source>
</evidence>
<proteinExistence type="predicted"/>
<evidence type="ECO:0000313" key="2">
    <source>
        <dbReference type="Proteomes" id="UP000045706"/>
    </source>
</evidence>
<dbReference type="AlphaFoldDB" id="A0A0G4KI18"/>
<dbReference type="EMBL" id="CVQI01000661">
    <property type="protein sequence ID" value="CRJ99590.1"/>
    <property type="molecule type" value="Genomic_DNA"/>
</dbReference>
<sequence>EATHGLPQHVQQEVRRPLQARCHGCQQTRGTRLA</sequence>
<protein>
    <submittedName>
        <fullName evidence="1">Uncharacterized protein</fullName>
    </submittedName>
</protein>
<dbReference type="Proteomes" id="UP000045706">
    <property type="component" value="Unassembled WGS sequence"/>
</dbReference>
<gene>
    <name evidence="1" type="ORF">BN1723_020850</name>
</gene>
<organism evidence="1 2">
    <name type="scientific">Verticillium longisporum</name>
    <name type="common">Verticillium dahliae var. longisporum</name>
    <dbReference type="NCBI Taxonomy" id="100787"/>
    <lineage>
        <taxon>Eukaryota</taxon>
        <taxon>Fungi</taxon>
        <taxon>Dikarya</taxon>
        <taxon>Ascomycota</taxon>
        <taxon>Pezizomycotina</taxon>
        <taxon>Sordariomycetes</taxon>
        <taxon>Hypocreomycetidae</taxon>
        <taxon>Glomerellales</taxon>
        <taxon>Plectosphaerellaceae</taxon>
        <taxon>Verticillium</taxon>
    </lineage>
</organism>
<accession>A0A0G4KI18</accession>
<feature type="non-terminal residue" evidence="1">
    <location>
        <position position="1"/>
    </location>
</feature>